<proteinExistence type="predicted"/>
<sequence length="280" mass="30376">MGIGGRRVLGNTVVLEWPPCRLCTGRVTRWGLAARRPIRGKVWWHHVGLPELIVATSSFCAILWRLVVNLFAGLEIAELTSPPPWSQRSSGGSSRLCGSWREGVSPLGGLVAGVGHRLRQGEVGDLGTQNGVVRQGEEEDLGTQNGAVRQGEDGERDGPLLSPSAVRQTWVEGFWRGALYPRETLAETAKHKNCVLDGGSPLNFLVPSKSKGSLSHPVSRDASPVRPVVEPWTISPRRRYTPPSVAAWVEQRPPAGNTMYYSPSPAPRTTLRRSSQVSGA</sequence>
<reference evidence="2" key="1">
    <citation type="submission" date="2020-11" db="EMBL/GenBank/DDBJ databases">
        <authorList>
            <person name="Tran Van P."/>
        </authorList>
    </citation>
    <scope>NUCLEOTIDE SEQUENCE</scope>
</reference>
<dbReference type="AlphaFoldDB" id="A0A7R9B0V8"/>
<evidence type="ECO:0000313" key="2">
    <source>
        <dbReference type="EMBL" id="CAD7263405.1"/>
    </source>
</evidence>
<name>A0A7R9B0V8_TIMSH</name>
<accession>A0A7R9B0V8</accession>
<evidence type="ECO:0000256" key="1">
    <source>
        <dbReference type="SAM" id="MobiDB-lite"/>
    </source>
</evidence>
<gene>
    <name evidence="2" type="ORF">TSIB3V08_LOCUS7484</name>
</gene>
<protein>
    <submittedName>
        <fullName evidence="2">Uncharacterized protein</fullName>
    </submittedName>
</protein>
<feature type="region of interest" description="Disordered" evidence="1">
    <location>
        <begin position="133"/>
        <end position="162"/>
    </location>
</feature>
<organism evidence="2">
    <name type="scientific">Timema shepardi</name>
    <name type="common">Walking stick</name>
    <dbReference type="NCBI Taxonomy" id="629360"/>
    <lineage>
        <taxon>Eukaryota</taxon>
        <taxon>Metazoa</taxon>
        <taxon>Ecdysozoa</taxon>
        <taxon>Arthropoda</taxon>
        <taxon>Hexapoda</taxon>
        <taxon>Insecta</taxon>
        <taxon>Pterygota</taxon>
        <taxon>Neoptera</taxon>
        <taxon>Polyneoptera</taxon>
        <taxon>Phasmatodea</taxon>
        <taxon>Timematodea</taxon>
        <taxon>Timematoidea</taxon>
        <taxon>Timematidae</taxon>
        <taxon>Timema</taxon>
    </lineage>
</organism>
<feature type="region of interest" description="Disordered" evidence="1">
    <location>
        <begin position="253"/>
        <end position="280"/>
    </location>
</feature>
<dbReference type="EMBL" id="OC003525">
    <property type="protein sequence ID" value="CAD7263405.1"/>
    <property type="molecule type" value="Genomic_DNA"/>
</dbReference>